<protein>
    <submittedName>
        <fullName evidence="2">Alpha/beta hydrolase</fullName>
    </submittedName>
</protein>
<feature type="domain" description="Serine aminopeptidase S33" evidence="1">
    <location>
        <begin position="8"/>
        <end position="242"/>
    </location>
</feature>
<dbReference type="Proteomes" id="UP001596143">
    <property type="component" value="Unassembled WGS sequence"/>
</dbReference>
<keyword evidence="3" id="KW-1185">Reference proteome</keyword>
<dbReference type="Gene3D" id="3.40.50.1820">
    <property type="entry name" value="alpha/beta hydrolase"/>
    <property type="match status" value="1"/>
</dbReference>
<dbReference type="InterPro" id="IPR029058">
    <property type="entry name" value="AB_hydrolase_fold"/>
</dbReference>
<sequence length="258" mass="30591">MKKWLSNRARGTVIIVHGAGEHHGRYQWLIQYLNSQNLHVVSGDLPGHGRTRERRGHIDHFDDYIETVYEWYKEAVSYQLPVFLFGHSMGGLISIRALMEKYLPMNGVVLSSPCLGLYEYPNKVLDVLSRATHRLLPSWSVDTGITAEKITRNKEIRRLYEQDELIVHQVTARWYQELLKAMKKVMLETERFPDVPLLLMQAGEDYIVDKEATHRWFNRLMIHDRSLKEWKGLYHELLSEPEREEVFRFMMNFIHQRL</sequence>
<keyword evidence="2" id="KW-0378">Hydrolase</keyword>
<evidence type="ECO:0000313" key="2">
    <source>
        <dbReference type="EMBL" id="MFC5629417.1"/>
    </source>
</evidence>
<accession>A0ABW0U9I1</accession>
<dbReference type="RefSeq" id="WP_270897142.1">
    <property type="nucleotide sequence ID" value="NZ_JBHSPF010000059.1"/>
</dbReference>
<dbReference type="EMBL" id="JBHSPF010000059">
    <property type="protein sequence ID" value="MFC5629417.1"/>
    <property type="molecule type" value="Genomic_DNA"/>
</dbReference>
<dbReference type="InterPro" id="IPR022742">
    <property type="entry name" value="Hydrolase_4"/>
</dbReference>
<proteinExistence type="predicted"/>
<gene>
    <name evidence="2" type="ORF">ACFPTR_11190</name>
</gene>
<comment type="caution">
    <text evidence="2">The sequence shown here is derived from an EMBL/GenBank/DDBJ whole genome shotgun (WGS) entry which is preliminary data.</text>
</comment>
<dbReference type="PANTHER" id="PTHR11614">
    <property type="entry name" value="PHOSPHOLIPASE-RELATED"/>
    <property type="match status" value="1"/>
</dbReference>
<evidence type="ECO:0000259" key="1">
    <source>
        <dbReference type="Pfam" id="PF12146"/>
    </source>
</evidence>
<evidence type="ECO:0000313" key="3">
    <source>
        <dbReference type="Proteomes" id="UP001596143"/>
    </source>
</evidence>
<name>A0ABW0U9I1_9BACI</name>
<dbReference type="GO" id="GO:0016787">
    <property type="term" value="F:hydrolase activity"/>
    <property type="evidence" value="ECO:0007669"/>
    <property type="project" value="UniProtKB-KW"/>
</dbReference>
<dbReference type="InterPro" id="IPR051044">
    <property type="entry name" value="MAG_DAG_Lipase"/>
</dbReference>
<dbReference type="SUPFAM" id="SSF53474">
    <property type="entry name" value="alpha/beta-Hydrolases"/>
    <property type="match status" value="1"/>
</dbReference>
<organism evidence="2 3">
    <name type="scientific">Aliibacillus thermotolerans</name>
    <dbReference type="NCBI Taxonomy" id="1834418"/>
    <lineage>
        <taxon>Bacteria</taxon>
        <taxon>Bacillati</taxon>
        <taxon>Bacillota</taxon>
        <taxon>Bacilli</taxon>
        <taxon>Bacillales</taxon>
        <taxon>Bacillaceae</taxon>
        <taxon>Aliibacillus</taxon>
    </lineage>
</organism>
<reference evidence="3" key="1">
    <citation type="journal article" date="2019" name="Int. J. Syst. Evol. Microbiol.">
        <title>The Global Catalogue of Microorganisms (GCM) 10K type strain sequencing project: providing services to taxonomists for standard genome sequencing and annotation.</title>
        <authorList>
            <consortium name="The Broad Institute Genomics Platform"/>
            <consortium name="The Broad Institute Genome Sequencing Center for Infectious Disease"/>
            <person name="Wu L."/>
            <person name="Ma J."/>
        </authorList>
    </citation>
    <scope>NUCLEOTIDE SEQUENCE [LARGE SCALE GENOMIC DNA]</scope>
    <source>
        <strain evidence="3">CGMCC 1.15790</strain>
    </source>
</reference>
<dbReference type="Pfam" id="PF12146">
    <property type="entry name" value="Hydrolase_4"/>
    <property type="match status" value="1"/>
</dbReference>